<name>A0A830CR13_9LAMI</name>
<organism evidence="6 7">
    <name type="scientific">Phtheirospermum japonicum</name>
    <dbReference type="NCBI Taxonomy" id="374723"/>
    <lineage>
        <taxon>Eukaryota</taxon>
        <taxon>Viridiplantae</taxon>
        <taxon>Streptophyta</taxon>
        <taxon>Embryophyta</taxon>
        <taxon>Tracheophyta</taxon>
        <taxon>Spermatophyta</taxon>
        <taxon>Magnoliopsida</taxon>
        <taxon>eudicotyledons</taxon>
        <taxon>Gunneridae</taxon>
        <taxon>Pentapetalae</taxon>
        <taxon>asterids</taxon>
        <taxon>lamiids</taxon>
        <taxon>Lamiales</taxon>
        <taxon>Orobanchaceae</taxon>
        <taxon>Orobanchaceae incertae sedis</taxon>
        <taxon>Phtheirospermum</taxon>
    </lineage>
</organism>
<keyword evidence="3" id="KW-0508">mRNA splicing</keyword>
<dbReference type="SUPFAM" id="SSF54928">
    <property type="entry name" value="RNA-binding domain, RBD"/>
    <property type="match status" value="2"/>
</dbReference>
<dbReference type="InterPro" id="IPR012677">
    <property type="entry name" value="Nucleotide-bd_a/b_plait_sf"/>
</dbReference>
<gene>
    <name evidence="6" type="ORF">PHJA_001997300</name>
</gene>
<dbReference type="EMBL" id="BMAC01000531">
    <property type="protein sequence ID" value="GFP98534.1"/>
    <property type="molecule type" value="Genomic_DNA"/>
</dbReference>
<comment type="caution">
    <text evidence="6">The sequence shown here is derived from an EMBL/GenBank/DDBJ whole genome shotgun (WGS) entry which is preliminary data.</text>
</comment>
<dbReference type="SMART" id="SM00360">
    <property type="entry name" value="RRM"/>
    <property type="match status" value="2"/>
</dbReference>
<evidence type="ECO:0000313" key="7">
    <source>
        <dbReference type="Proteomes" id="UP000653305"/>
    </source>
</evidence>
<evidence type="ECO:0000313" key="6">
    <source>
        <dbReference type="EMBL" id="GFP98534.1"/>
    </source>
</evidence>
<keyword evidence="2" id="KW-0747">Spliceosome</keyword>
<dbReference type="InterPro" id="IPR000504">
    <property type="entry name" value="RRM_dom"/>
</dbReference>
<dbReference type="InterPro" id="IPR035979">
    <property type="entry name" value="RBD_domain_sf"/>
</dbReference>
<sequence>MRPIFCGNLDSDARHSDVEHLFKRYGRVEWVDLKSGFAFIYMRDERDAEDAIRNLDWIQFGRNGQRLRVEWLTLIEFDPQRDRFRKSMATNSRPSKTLFVINFDPVNTRIRNIEKHFAQYGRVSYVRMKKNFAFVEFEVLEDATRALEATHMSKFMDRVISVEYTAGYDDYKKNGYGTPNRRGLDVSRIDDHKCSPIPSRTDDDDDVSVPVSRFLCVFVCVFSLFLFFSF</sequence>
<dbReference type="GO" id="GO:0008380">
    <property type="term" value="P:RNA splicing"/>
    <property type="evidence" value="ECO:0007669"/>
    <property type="project" value="UniProtKB-KW"/>
</dbReference>
<keyword evidence="1" id="KW-0507">mRNA processing</keyword>
<dbReference type="OrthoDB" id="5970at2759"/>
<dbReference type="PANTHER" id="PTHR23147">
    <property type="entry name" value="SERINE/ARGININE RICH SPLICING FACTOR"/>
    <property type="match status" value="1"/>
</dbReference>
<dbReference type="GO" id="GO:0005681">
    <property type="term" value="C:spliceosomal complex"/>
    <property type="evidence" value="ECO:0007669"/>
    <property type="project" value="UniProtKB-KW"/>
</dbReference>
<dbReference type="Gene3D" id="3.30.70.330">
    <property type="match status" value="2"/>
</dbReference>
<dbReference type="PROSITE" id="PS50102">
    <property type="entry name" value="RRM"/>
    <property type="match status" value="2"/>
</dbReference>
<keyword evidence="4" id="KW-0694">RNA-binding</keyword>
<feature type="domain" description="RRM" evidence="5">
    <location>
        <begin position="2"/>
        <end position="74"/>
    </location>
</feature>
<keyword evidence="7" id="KW-1185">Reference proteome</keyword>
<evidence type="ECO:0000256" key="2">
    <source>
        <dbReference type="ARBA" id="ARBA00022728"/>
    </source>
</evidence>
<evidence type="ECO:0000256" key="1">
    <source>
        <dbReference type="ARBA" id="ARBA00022664"/>
    </source>
</evidence>
<evidence type="ECO:0000259" key="5">
    <source>
        <dbReference type="PROSITE" id="PS50102"/>
    </source>
</evidence>
<protein>
    <submittedName>
        <fullName evidence="6">Serine/arginine-rich splicing factor rs40</fullName>
    </submittedName>
</protein>
<dbReference type="GO" id="GO:0006397">
    <property type="term" value="P:mRNA processing"/>
    <property type="evidence" value="ECO:0007669"/>
    <property type="project" value="UniProtKB-KW"/>
</dbReference>
<reference evidence="6" key="1">
    <citation type="submission" date="2020-07" db="EMBL/GenBank/DDBJ databases">
        <title>Ethylene signaling mediates host invasion by parasitic plants.</title>
        <authorList>
            <person name="Yoshida S."/>
        </authorList>
    </citation>
    <scope>NUCLEOTIDE SEQUENCE</scope>
    <source>
        <strain evidence="6">Okayama</strain>
    </source>
</reference>
<proteinExistence type="predicted"/>
<dbReference type="GO" id="GO:0003723">
    <property type="term" value="F:RNA binding"/>
    <property type="evidence" value="ECO:0007669"/>
    <property type="project" value="UniProtKB-UniRule"/>
</dbReference>
<dbReference type="Proteomes" id="UP000653305">
    <property type="component" value="Unassembled WGS sequence"/>
</dbReference>
<evidence type="ECO:0000256" key="3">
    <source>
        <dbReference type="ARBA" id="ARBA00023187"/>
    </source>
</evidence>
<feature type="domain" description="RRM" evidence="5">
    <location>
        <begin position="96"/>
        <end position="167"/>
    </location>
</feature>
<evidence type="ECO:0000256" key="4">
    <source>
        <dbReference type="PROSITE-ProRule" id="PRU00176"/>
    </source>
</evidence>
<dbReference type="Pfam" id="PF00076">
    <property type="entry name" value="RRM_1"/>
    <property type="match status" value="2"/>
</dbReference>
<dbReference type="InterPro" id="IPR050907">
    <property type="entry name" value="SRSF"/>
</dbReference>
<dbReference type="AlphaFoldDB" id="A0A830CR13"/>
<accession>A0A830CR13</accession>